<dbReference type="PANTHER" id="PTHR30118">
    <property type="entry name" value="HTH-TYPE TRANSCRIPTIONAL REGULATOR LEUO-RELATED"/>
    <property type="match status" value="1"/>
</dbReference>
<dbReference type="Pfam" id="PF00126">
    <property type="entry name" value="HTH_1"/>
    <property type="match status" value="1"/>
</dbReference>
<evidence type="ECO:0000256" key="1">
    <source>
        <dbReference type="ARBA" id="ARBA00009437"/>
    </source>
</evidence>
<dbReference type="InterPro" id="IPR050389">
    <property type="entry name" value="LysR-type_TF"/>
</dbReference>
<dbReference type="GO" id="GO:0003677">
    <property type="term" value="F:DNA binding"/>
    <property type="evidence" value="ECO:0007669"/>
    <property type="project" value="UniProtKB-KW"/>
</dbReference>
<keyword evidence="2" id="KW-0805">Transcription regulation</keyword>
<evidence type="ECO:0000313" key="7">
    <source>
        <dbReference type="Proteomes" id="UP000034410"/>
    </source>
</evidence>
<dbReference type="Gene3D" id="1.10.10.10">
    <property type="entry name" value="Winged helix-like DNA-binding domain superfamily/Winged helix DNA-binding domain"/>
    <property type="match status" value="1"/>
</dbReference>
<dbReference type="InterPro" id="IPR005119">
    <property type="entry name" value="LysR_subst-bd"/>
</dbReference>
<evidence type="ECO:0000256" key="4">
    <source>
        <dbReference type="ARBA" id="ARBA00023163"/>
    </source>
</evidence>
<dbReference type="Proteomes" id="UP000034410">
    <property type="component" value="Chromosome"/>
</dbReference>
<keyword evidence="7" id="KW-1185">Reference proteome</keyword>
<dbReference type="InterPro" id="IPR036390">
    <property type="entry name" value="WH_DNA-bd_sf"/>
</dbReference>
<gene>
    <name evidence="6" type="ORF">AAY24_01410</name>
</gene>
<sequence length="302" mass="34474">MKEIDYLSLDGRSLRTFLVVLEEISVSRAADRLGVTQSAVSHQLDKLRIALGDPLFVRSGRNIVPTERAIALREPIRSVLDELKELTDQRLFDPLIGSQEWTVAANDFQRDLIFPRLLKDLRREGVDGRFHFIPSGIPTTDLLRQGRCQLLVTPFPPEGPDIFQTRLFEDRLVCYYDSKVRQPPGTLKEYLEADYIEVSFADNESAYHHLSDVAALDLKKPSVSVPGFTAVSRFLKGTDLITTQLSLMARINLLGFATAPLPFKTRKYVMYLAWHKRDHTDPAHQWLRQRIKCITEAIQVVD</sequence>
<dbReference type="InterPro" id="IPR036388">
    <property type="entry name" value="WH-like_DNA-bd_sf"/>
</dbReference>
<keyword evidence="3" id="KW-0238">DNA-binding</keyword>
<dbReference type="KEGG" id="seds:AAY24_01410"/>
<dbReference type="Gene3D" id="3.40.190.10">
    <property type="entry name" value="Periplasmic binding protein-like II"/>
    <property type="match status" value="2"/>
</dbReference>
<dbReference type="PRINTS" id="PR00039">
    <property type="entry name" value="HTHLYSR"/>
</dbReference>
<dbReference type="PANTHER" id="PTHR30118:SF6">
    <property type="entry name" value="HTH-TYPE TRANSCRIPTIONAL REGULATOR LEUO"/>
    <property type="match status" value="1"/>
</dbReference>
<feature type="domain" description="HTH lysR-type" evidence="5">
    <location>
        <begin position="9"/>
        <end position="66"/>
    </location>
</feature>
<dbReference type="SUPFAM" id="SSF53850">
    <property type="entry name" value="Periplasmic binding protein-like II"/>
    <property type="match status" value="1"/>
</dbReference>
<name>A0A0F7JRX9_9GAMM</name>
<evidence type="ECO:0000256" key="2">
    <source>
        <dbReference type="ARBA" id="ARBA00023015"/>
    </source>
</evidence>
<comment type="similarity">
    <text evidence="1">Belongs to the LysR transcriptional regulatory family.</text>
</comment>
<dbReference type="OrthoDB" id="8720143at2"/>
<dbReference type="RefSeq" id="WP_046858160.1">
    <property type="nucleotide sequence ID" value="NZ_CP011412.1"/>
</dbReference>
<evidence type="ECO:0000259" key="5">
    <source>
        <dbReference type="PROSITE" id="PS50931"/>
    </source>
</evidence>
<dbReference type="PROSITE" id="PS50931">
    <property type="entry name" value="HTH_LYSR"/>
    <property type="match status" value="1"/>
</dbReference>
<dbReference type="InterPro" id="IPR000847">
    <property type="entry name" value="LysR_HTH_N"/>
</dbReference>
<dbReference type="AlphaFoldDB" id="A0A0F7JRX9"/>
<reference evidence="6 7" key="1">
    <citation type="journal article" date="2015" name="Genome Announc.">
        <title>Complete Genome Sequence of Sedimenticola thiotaurini Strain SIP-G1, a Polyphosphate- and Polyhydroxyalkanoate-Accumulating Sulfur-Oxidizing Gammaproteobacterium Isolated from Salt Marsh Sediments.</title>
        <authorList>
            <person name="Flood B.E."/>
            <person name="Jones D.S."/>
            <person name="Bailey J.V."/>
        </authorList>
    </citation>
    <scope>NUCLEOTIDE SEQUENCE [LARGE SCALE GENOMIC DNA]</scope>
    <source>
        <strain evidence="6 7">SIP-G1</strain>
    </source>
</reference>
<dbReference type="EMBL" id="CP011412">
    <property type="protein sequence ID" value="AKH19221.1"/>
    <property type="molecule type" value="Genomic_DNA"/>
</dbReference>
<organism evidence="6 7">
    <name type="scientific">Sedimenticola thiotaurini</name>
    <dbReference type="NCBI Taxonomy" id="1543721"/>
    <lineage>
        <taxon>Bacteria</taxon>
        <taxon>Pseudomonadati</taxon>
        <taxon>Pseudomonadota</taxon>
        <taxon>Gammaproteobacteria</taxon>
        <taxon>Chromatiales</taxon>
        <taxon>Sedimenticolaceae</taxon>
        <taxon>Sedimenticola</taxon>
    </lineage>
</organism>
<dbReference type="SUPFAM" id="SSF46785">
    <property type="entry name" value="Winged helix' DNA-binding domain"/>
    <property type="match status" value="1"/>
</dbReference>
<dbReference type="InterPro" id="IPR037402">
    <property type="entry name" value="YidZ_PBP2"/>
</dbReference>
<keyword evidence="4" id="KW-0804">Transcription</keyword>
<dbReference type="CDD" id="cd08417">
    <property type="entry name" value="PBP2_Nitroaromatics_like"/>
    <property type="match status" value="1"/>
</dbReference>
<dbReference type="Pfam" id="PF03466">
    <property type="entry name" value="LysR_substrate"/>
    <property type="match status" value="1"/>
</dbReference>
<dbReference type="GO" id="GO:0003700">
    <property type="term" value="F:DNA-binding transcription factor activity"/>
    <property type="evidence" value="ECO:0007669"/>
    <property type="project" value="InterPro"/>
</dbReference>
<evidence type="ECO:0000256" key="3">
    <source>
        <dbReference type="ARBA" id="ARBA00023125"/>
    </source>
</evidence>
<proteinExistence type="inferred from homology"/>
<evidence type="ECO:0000313" key="6">
    <source>
        <dbReference type="EMBL" id="AKH19221.1"/>
    </source>
</evidence>
<accession>A0A0F7JRX9</accession>
<protein>
    <recommendedName>
        <fullName evidence="5">HTH lysR-type domain-containing protein</fullName>
    </recommendedName>
</protein>